<name>A0ABN1JUE8_9CLOT</name>
<dbReference type="SMART" id="SM00382">
    <property type="entry name" value="AAA"/>
    <property type="match status" value="1"/>
</dbReference>
<keyword evidence="6" id="KW-1185">Reference proteome</keyword>
<evidence type="ECO:0000256" key="2">
    <source>
        <dbReference type="ARBA" id="ARBA00022741"/>
    </source>
</evidence>
<dbReference type="PROSITE" id="PS50893">
    <property type="entry name" value="ABC_TRANSPORTER_2"/>
    <property type="match status" value="1"/>
</dbReference>
<dbReference type="Proteomes" id="UP001501510">
    <property type="component" value="Unassembled WGS sequence"/>
</dbReference>
<keyword evidence="2" id="KW-0547">Nucleotide-binding</keyword>
<accession>A0ABN1JUE8</accession>
<dbReference type="InterPro" id="IPR027417">
    <property type="entry name" value="P-loop_NTPase"/>
</dbReference>
<dbReference type="SUPFAM" id="SSF52540">
    <property type="entry name" value="P-loop containing nucleoside triphosphate hydrolases"/>
    <property type="match status" value="1"/>
</dbReference>
<dbReference type="Pfam" id="PF00005">
    <property type="entry name" value="ABC_tran"/>
    <property type="match status" value="1"/>
</dbReference>
<organism evidence="5 6">
    <name type="scientific">Clostridium oceanicum</name>
    <dbReference type="NCBI Taxonomy" id="1543"/>
    <lineage>
        <taxon>Bacteria</taxon>
        <taxon>Bacillati</taxon>
        <taxon>Bacillota</taxon>
        <taxon>Clostridia</taxon>
        <taxon>Eubacteriales</taxon>
        <taxon>Clostridiaceae</taxon>
        <taxon>Clostridium</taxon>
    </lineage>
</organism>
<dbReference type="PANTHER" id="PTHR42781">
    <property type="entry name" value="SPERMIDINE/PUTRESCINE IMPORT ATP-BINDING PROTEIN POTA"/>
    <property type="match status" value="1"/>
</dbReference>
<evidence type="ECO:0000256" key="3">
    <source>
        <dbReference type="ARBA" id="ARBA00022840"/>
    </source>
</evidence>
<keyword evidence="1" id="KW-0813">Transport</keyword>
<evidence type="ECO:0000256" key="1">
    <source>
        <dbReference type="ARBA" id="ARBA00022448"/>
    </source>
</evidence>
<dbReference type="InterPro" id="IPR017871">
    <property type="entry name" value="ABC_transporter-like_CS"/>
</dbReference>
<dbReference type="Gene3D" id="3.40.50.300">
    <property type="entry name" value="P-loop containing nucleotide triphosphate hydrolases"/>
    <property type="match status" value="1"/>
</dbReference>
<comment type="caution">
    <text evidence="5">The sequence shown here is derived from an EMBL/GenBank/DDBJ whole genome shotgun (WGS) entry which is preliminary data.</text>
</comment>
<evidence type="ECO:0000313" key="5">
    <source>
        <dbReference type="EMBL" id="GAA0746818.1"/>
    </source>
</evidence>
<dbReference type="InterPro" id="IPR003593">
    <property type="entry name" value="AAA+_ATPase"/>
</dbReference>
<dbReference type="EMBL" id="BAAACG010000019">
    <property type="protein sequence ID" value="GAA0746818.1"/>
    <property type="molecule type" value="Genomic_DNA"/>
</dbReference>
<feature type="domain" description="ABC transporter" evidence="4">
    <location>
        <begin position="2"/>
        <end position="224"/>
    </location>
</feature>
<dbReference type="InterPro" id="IPR003439">
    <property type="entry name" value="ABC_transporter-like_ATP-bd"/>
</dbReference>
<evidence type="ECO:0000313" key="6">
    <source>
        <dbReference type="Proteomes" id="UP001501510"/>
    </source>
</evidence>
<sequence>MYKVKNLCKAYGNLKVLDNFNLEFTENKITSILGPSGCGKTTLLNIITGLIKEYRGEVIGFKGEDISFVFQEDRLIEWKTIYKNIEFVLKDKIHDKRYRDEIILKSLDIVNMLEYKNYYPGQLSGGMRQRVAIARALVCNSPLIIMDEPFKSLDVKSKSDIIHNILKKKDSIKNKTIILVTHDIEEALELSDYIVILKSKPTKVKKIIRSKDYNDKNGLKEEVARKID</sequence>
<evidence type="ECO:0000259" key="4">
    <source>
        <dbReference type="PROSITE" id="PS50893"/>
    </source>
</evidence>
<gene>
    <name evidence="5" type="ORF">GCM10008906_34960</name>
</gene>
<reference evidence="5 6" key="1">
    <citation type="journal article" date="2019" name="Int. J. Syst. Evol. Microbiol.">
        <title>The Global Catalogue of Microorganisms (GCM) 10K type strain sequencing project: providing services to taxonomists for standard genome sequencing and annotation.</title>
        <authorList>
            <consortium name="The Broad Institute Genomics Platform"/>
            <consortium name="The Broad Institute Genome Sequencing Center for Infectious Disease"/>
            <person name="Wu L."/>
            <person name="Ma J."/>
        </authorList>
    </citation>
    <scope>NUCLEOTIDE SEQUENCE [LARGE SCALE GENOMIC DNA]</scope>
    <source>
        <strain evidence="5 6">JCM 1407</strain>
    </source>
</reference>
<proteinExistence type="predicted"/>
<dbReference type="RefSeq" id="WP_343763791.1">
    <property type="nucleotide sequence ID" value="NZ_BAAACG010000019.1"/>
</dbReference>
<keyword evidence="3 5" id="KW-0067">ATP-binding</keyword>
<dbReference type="GO" id="GO:0005524">
    <property type="term" value="F:ATP binding"/>
    <property type="evidence" value="ECO:0007669"/>
    <property type="project" value="UniProtKB-KW"/>
</dbReference>
<dbReference type="InterPro" id="IPR050093">
    <property type="entry name" value="ABC_SmlMolc_Importer"/>
</dbReference>
<protein>
    <submittedName>
        <fullName evidence="5">ABC transporter ATP-binding protein</fullName>
    </submittedName>
</protein>
<dbReference type="PANTHER" id="PTHR42781:SF8">
    <property type="entry name" value="BICARBONATE TRANSPORT ATP-BINDING PROTEIN CMPC"/>
    <property type="match status" value="1"/>
</dbReference>
<dbReference type="PROSITE" id="PS00211">
    <property type="entry name" value="ABC_TRANSPORTER_1"/>
    <property type="match status" value="1"/>
</dbReference>